<keyword evidence="3" id="KW-1185">Reference proteome</keyword>
<sequence>MPCREVMFALGVVDGFNFCKTVVGVEPEAGAEALARISSRCGEGADREAIGVSGSGEEARFLVLTPFFAIREKTKLRNRERREKRRRMRTIDEEIDRKKPPESLLRSPEKVCYAELL</sequence>
<feature type="region of interest" description="Disordered" evidence="1">
    <location>
        <begin position="80"/>
        <end position="104"/>
    </location>
</feature>
<name>D7LKZ2_ARALL</name>
<dbReference type="Gramene" id="Al_scaffold_0004_3106">
    <property type="protein sequence ID" value="Al_scaffold_0004_3106"/>
    <property type="gene ID" value="Al_scaffold_0004_3106"/>
</dbReference>
<accession>D7LKZ2</accession>
<dbReference type="AlphaFoldDB" id="D7LKZ2"/>
<evidence type="ECO:0000313" key="3">
    <source>
        <dbReference type="Proteomes" id="UP000008694"/>
    </source>
</evidence>
<protein>
    <submittedName>
        <fullName evidence="2">Predicted protein</fullName>
    </submittedName>
</protein>
<organism evidence="3">
    <name type="scientific">Arabidopsis lyrata subsp. lyrata</name>
    <name type="common">Lyre-leaved rock-cress</name>
    <dbReference type="NCBI Taxonomy" id="81972"/>
    <lineage>
        <taxon>Eukaryota</taxon>
        <taxon>Viridiplantae</taxon>
        <taxon>Streptophyta</taxon>
        <taxon>Embryophyta</taxon>
        <taxon>Tracheophyta</taxon>
        <taxon>Spermatophyta</taxon>
        <taxon>Magnoliopsida</taxon>
        <taxon>eudicotyledons</taxon>
        <taxon>Gunneridae</taxon>
        <taxon>Pentapetalae</taxon>
        <taxon>rosids</taxon>
        <taxon>malvids</taxon>
        <taxon>Brassicales</taxon>
        <taxon>Brassicaceae</taxon>
        <taxon>Camelineae</taxon>
        <taxon>Arabidopsis</taxon>
    </lineage>
</organism>
<gene>
    <name evidence="2" type="ORF">ARALYDRAFT_670387</name>
</gene>
<evidence type="ECO:0000256" key="1">
    <source>
        <dbReference type="SAM" id="MobiDB-lite"/>
    </source>
</evidence>
<reference evidence="3" key="1">
    <citation type="journal article" date="2011" name="Nat. Genet.">
        <title>The Arabidopsis lyrata genome sequence and the basis of rapid genome size change.</title>
        <authorList>
            <person name="Hu T.T."/>
            <person name="Pattyn P."/>
            <person name="Bakker E.G."/>
            <person name="Cao J."/>
            <person name="Cheng J.-F."/>
            <person name="Clark R.M."/>
            <person name="Fahlgren N."/>
            <person name="Fawcett J.A."/>
            <person name="Grimwood J."/>
            <person name="Gundlach H."/>
            <person name="Haberer G."/>
            <person name="Hollister J.D."/>
            <person name="Ossowski S."/>
            <person name="Ottilar R.P."/>
            <person name="Salamov A.A."/>
            <person name="Schneeberger K."/>
            <person name="Spannagl M."/>
            <person name="Wang X."/>
            <person name="Yang L."/>
            <person name="Nasrallah M.E."/>
            <person name="Bergelson J."/>
            <person name="Carrington J.C."/>
            <person name="Gaut B.S."/>
            <person name="Schmutz J."/>
            <person name="Mayer K.F.X."/>
            <person name="Van de Peer Y."/>
            <person name="Grigoriev I.V."/>
            <person name="Nordborg M."/>
            <person name="Weigel D."/>
            <person name="Guo Y.-L."/>
        </authorList>
    </citation>
    <scope>NUCLEOTIDE SEQUENCE [LARGE SCALE GENOMIC DNA]</scope>
    <source>
        <strain evidence="3">cv. MN47</strain>
    </source>
</reference>
<evidence type="ECO:0000313" key="2">
    <source>
        <dbReference type="EMBL" id="EFH58218.1"/>
    </source>
</evidence>
<dbReference type="Proteomes" id="UP000008694">
    <property type="component" value="Unassembled WGS sequence"/>
</dbReference>
<dbReference type="HOGENOM" id="CLU_2088131_0_0_1"/>
<feature type="compositionally biased region" description="Basic and acidic residues" evidence="1">
    <location>
        <begin position="89"/>
        <end position="101"/>
    </location>
</feature>
<dbReference type="EMBL" id="GL348716">
    <property type="protein sequence ID" value="EFH58218.1"/>
    <property type="molecule type" value="Genomic_DNA"/>
</dbReference>
<proteinExistence type="predicted"/>